<reference evidence="3" key="1">
    <citation type="journal article" date="2019" name="Int. J. Syst. Evol. Microbiol.">
        <title>The Global Catalogue of Microorganisms (GCM) 10K type strain sequencing project: providing services to taxonomists for standard genome sequencing and annotation.</title>
        <authorList>
            <consortium name="The Broad Institute Genomics Platform"/>
            <consortium name="The Broad Institute Genome Sequencing Center for Infectious Disease"/>
            <person name="Wu L."/>
            <person name="Ma J."/>
        </authorList>
    </citation>
    <scope>NUCLEOTIDE SEQUENCE [LARGE SCALE GENOMIC DNA]</scope>
    <source>
        <strain evidence="3">JCM 13595</strain>
    </source>
</reference>
<evidence type="ECO:0000313" key="3">
    <source>
        <dbReference type="Proteomes" id="UP001501461"/>
    </source>
</evidence>
<accession>A0ABP5FPP8</accession>
<feature type="transmembrane region" description="Helical" evidence="1">
    <location>
        <begin position="43"/>
        <end position="63"/>
    </location>
</feature>
<organism evidence="2 3">
    <name type="scientific">Yaniella flava</name>
    <dbReference type="NCBI Taxonomy" id="287930"/>
    <lineage>
        <taxon>Bacteria</taxon>
        <taxon>Bacillati</taxon>
        <taxon>Actinomycetota</taxon>
        <taxon>Actinomycetes</taxon>
        <taxon>Micrococcales</taxon>
        <taxon>Micrococcaceae</taxon>
        <taxon>Yaniella</taxon>
    </lineage>
</organism>
<name>A0ABP5FPP8_9MICC</name>
<gene>
    <name evidence="2" type="ORF">GCM10009720_09050</name>
</gene>
<protein>
    <submittedName>
        <fullName evidence="2">Uncharacterized protein</fullName>
    </submittedName>
</protein>
<dbReference type="RefSeq" id="WP_343956419.1">
    <property type="nucleotide sequence ID" value="NZ_BAAAMN010000014.1"/>
</dbReference>
<sequence>MSIFTVVTLVCAVATLSIGVIVFHRRYRDSQNDAEPDHQARLLSLTMTSAAALFALITVFYATGVM</sequence>
<dbReference type="Proteomes" id="UP001501461">
    <property type="component" value="Unassembled WGS sequence"/>
</dbReference>
<comment type="caution">
    <text evidence="2">The sequence shown here is derived from an EMBL/GenBank/DDBJ whole genome shotgun (WGS) entry which is preliminary data.</text>
</comment>
<keyword evidence="1" id="KW-1133">Transmembrane helix</keyword>
<proteinExistence type="predicted"/>
<evidence type="ECO:0000313" key="2">
    <source>
        <dbReference type="EMBL" id="GAA2030975.1"/>
    </source>
</evidence>
<keyword evidence="3" id="KW-1185">Reference proteome</keyword>
<evidence type="ECO:0000256" key="1">
    <source>
        <dbReference type="SAM" id="Phobius"/>
    </source>
</evidence>
<dbReference type="EMBL" id="BAAAMN010000014">
    <property type="protein sequence ID" value="GAA2030975.1"/>
    <property type="molecule type" value="Genomic_DNA"/>
</dbReference>
<keyword evidence="1" id="KW-0812">Transmembrane</keyword>
<keyword evidence="1" id="KW-0472">Membrane</keyword>